<feature type="transmembrane region" description="Helical" evidence="1">
    <location>
        <begin position="317"/>
        <end position="338"/>
    </location>
</feature>
<feature type="transmembrane region" description="Helical" evidence="1">
    <location>
        <begin position="143"/>
        <end position="163"/>
    </location>
</feature>
<evidence type="ECO:0000313" key="2">
    <source>
        <dbReference type="EMBL" id="HIX95356.1"/>
    </source>
</evidence>
<comment type="caution">
    <text evidence="2">The sequence shown here is derived from an EMBL/GenBank/DDBJ whole genome shotgun (WGS) entry which is preliminary data.</text>
</comment>
<sequence>MMFLLWASPPHAGAETLPPDVQAFLADDAPTVEDASAWQWDDLLGWLAGAATKGLQEPFRFALQAGGYLLLAGVLGLLAGGGSGRRCLDAVAALGFGALSLDAMMTMSETVLTTARDCQNYLVAFVPVFSGVAAAGGQTAGSLVYSGMFLTMSGFLAGLIQSVLLPVMQIYFCFAACACIWGGAGVAEAASLLARGLQWLLKLCGVVFGAVLGLQNVLANTVDTAMLRTGKSVLQGFIPVVGDAASAALSGAAAAVQLLKGSLALAALLALAAAFVPVFLQCLFYGAAFAAAGAAALAGGQRSCGQLCRLYLEGTKLCASILVLYFFMVFLSTALLLITGNGG</sequence>
<organism evidence="2 3">
    <name type="scientific">Candidatus Gemmiger excrementipullorum</name>
    <dbReference type="NCBI Taxonomy" id="2838610"/>
    <lineage>
        <taxon>Bacteria</taxon>
        <taxon>Bacillati</taxon>
        <taxon>Bacillota</taxon>
        <taxon>Clostridia</taxon>
        <taxon>Eubacteriales</taxon>
        <taxon>Gemmiger</taxon>
    </lineage>
</organism>
<feature type="transmembrane region" description="Helical" evidence="1">
    <location>
        <begin position="61"/>
        <end position="80"/>
    </location>
</feature>
<proteinExistence type="predicted"/>
<dbReference type="AlphaFoldDB" id="A0A9D1Y2D7"/>
<keyword evidence="1" id="KW-0472">Membrane</keyword>
<dbReference type="Proteomes" id="UP000886751">
    <property type="component" value="Unassembled WGS sequence"/>
</dbReference>
<feature type="transmembrane region" description="Helical" evidence="1">
    <location>
        <begin position="237"/>
        <end position="256"/>
    </location>
</feature>
<protein>
    <submittedName>
        <fullName evidence="2">Stage III sporulation protein AE</fullName>
    </submittedName>
</protein>
<feature type="transmembrane region" description="Helical" evidence="1">
    <location>
        <begin position="199"/>
        <end position="217"/>
    </location>
</feature>
<keyword evidence="1" id="KW-0812">Transmembrane</keyword>
<feature type="transmembrane region" description="Helical" evidence="1">
    <location>
        <begin position="119"/>
        <end position="136"/>
    </location>
</feature>
<dbReference type="EMBL" id="DXEI01000117">
    <property type="protein sequence ID" value="HIX95356.1"/>
    <property type="molecule type" value="Genomic_DNA"/>
</dbReference>
<gene>
    <name evidence="2" type="ORF">H9846_07850</name>
</gene>
<name>A0A9D1Y2D7_9FIRM</name>
<accession>A0A9D1Y2D7</accession>
<dbReference type="Pfam" id="PF09546">
    <property type="entry name" value="Spore_III_AE"/>
    <property type="match status" value="1"/>
</dbReference>
<feature type="transmembrane region" description="Helical" evidence="1">
    <location>
        <begin position="263"/>
        <end position="280"/>
    </location>
</feature>
<evidence type="ECO:0000313" key="3">
    <source>
        <dbReference type="Proteomes" id="UP000886751"/>
    </source>
</evidence>
<evidence type="ECO:0000256" key="1">
    <source>
        <dbReference type="SAM" id="Phobius"/>
    </source>
</evidence>
<keyword evidence="1" id="KW-1133">Transmembrane helix</keyword>
<feature type="transmembrane region" description="Helical" evidence="1">
    <location>
        <begin position="169"/>
        <end position="187"/>
    </location>
</feature>
<reference evidence="2" key="1">
    <citation type="journal article" date="2021" name="PeerJ">
        <title>Extensive microbial diversity within the chicken gut microbiome revealed by metagenomics and culture.</title>
        <authorList>
            <person name="Gilroy R."/>
            <person name="Ravi A."/>
            <person name="Getino M."/>
            <person name="Pursley I."/>
            <person name="Horton D.L."/>
            <person name="Alikhan N.F."/>
            <person name="Baker D."/>
            <person name="Gharbi K."/>
            <person name="Hall N."/>
            <person name="Watson M."/>
            <person name="Adriaenssens E.M."/>
            <person name="Foster-Nyarko E."/>
            <person name="Jarju S."/>
            <person name="Secka A."/>
            <person name="Antonio M."/>
            <person name="Oren A."/>
            <person name="Chaudhuri R.R."/>
            <person name="La Ragione R."/>
            <person name="Hildebrand F."/>
            <person name="Pallen M.J."/>
        </authorList>
    </citation>
    <scope>NUCLEOTIDE SEQUENCE</scope>
    <source>
        <strain evidence="2">ChiHecec2B26-7398</strain>
    </source>
</reference>
<reference evidence="2" key="2">
    <citation type="submission" date="2021-04" db="EMBL/GenBank/DDBJ databases">
        <authorList>
            <person name="Gilroy R."/>
        </authorList>
    </citation>
    <scope>NUCLEOTIDE SEQUENCE</scope>
    <source>
        <strain evidence="2">ChiHecec2B26-7398</strain>
    </source>
</reference>
<dbReference type="InterPro" id="IPR014194">
    <property type="entry name" value="Spore_III_AE"/>
</dbReference>